<sequence length="245" mass="25909" precursor="true">MFCKTLIAMTVAFLSTASLSTAQMFSEFEPAPATGSTTSFFEIFGDANTAFDLNIVSIENDGFNGFVDRSSNVTGMFDSNGLAVVEVPEIEAPSFSVFLVENLVTLGIDLDTDNDGNLDTSGFGTIFDAVGVSDSAADNSTLYAGAFGGSNILYNNIDEPLGVFREGSSGDFYQYVTADAGLVTEYVALFTADGQTELNPADFNFDPTTTSYNMINPSAVPEPTSIALLGLVGLTSGLIRRRRLG</sequence>
<keyword evidence="1" id="KW-0732">Signal</keyword>
<dbReference type="AlphaFoldDB" id="A0A5B9P542"/>
<dbReference type="InterPro" id="IPR013424">
    <property type="entry name" value="Ice-binding_C"/>
</dbReference>
<dbReference type="KEGG" id="mff:MFFC18_04590"/>
<evidence type="ECO:0000313" key="4">
    <source>
        <dbReference type="Proteomes" id="UP000322214"/>
    </source>
</evidence>
<feature type="signal peptide" evidence="1">
    <location>
        <begin position="1"/>
        <end position="22"/>
    </location>
</feature>
<dbReference type="RefSeq" id="WP_075084782.1">
    <property type="nucleotide sequence ID" value="NZ_CP042912.1"/>
</dbReference>
<gene>
    <name evidence="3" type="ORF">MFFC18_04590</name>
</gene>
<feature type="domain" description="Ice-binding protein C-terminal" evidence="2">
    <location>
        <begin position="219"/>
        <end position="243"/>
    </location>
</feature>
<dbReference type="Proteomes" id="UP000322214">
    <property type="component" value="Chromosome"/>
</dbReference>
<dbReference type="Pfam" id="PF07589">
    <property type="entry name" value="PEP-CTERM"/>
    <property type="match status" value="1"/>
</dbReference>
<reference evidence="3 4" key="1">
    <citation type="submission" date="2019-08" db="EMBL/GenBank/DDBJ databases">
        <title>Deep-cultivation of Planctomycetes and their phenomic and genomic characterization uncovers novel biology.</title>
        <authorList>
            <person name="Wiegand S."/>
            <person name="Jogler M."/>
            <person name="Boedeker C."/>
            <person name="Pinto D."/>
            <person name="Vollmers J."/>
            <person name="Rivas-Marin E."/>
            <person name="Kohn T."/>
            <person name="Peeters S.H."/>
            <person name="Heuer A."/>
            <person name="Rast P."/>
            <person name="Oberbeckmann S."/>
            <person name="Bunk B."/>
            <person name="Jeske O."/>
            <person name="Meyerdierks A."/>
            <person name="Storesund J.E."/>
            <person name="Kallscheuer N."/>
            <person name="Luecker S."/>
            <person name="Lage O.M."/>
            <person name="Pohl T."/>
            <person name="Merkel B.J."/>
            <person name="Hornburger P."/>
            <person name="Mueller R.-W."/>
            <person name="Bruemmer F."/>
            <person name="Labrenz M."/>
            <person name="Spormann A.M."/>
            <person name="Op den Camp H."/>
            <person name="Overmann J."/>
            <person name="Amann R."/>
            <person name="Jetten M.S.M."/>
            <person name="Mascher T."/>
            <person name="Medema M.H."/>
            <person name="Devos D.P."/>
            <person name="Kaster A.-K."/>
            <person name="Ovreas L."/>
            <person name="Rohde M."/>
            <person name="Galperin M.Y."/>
            <person name="Jogler C."/>
        </authorList>
    </citation>
    <scope>NUCLEOTIDE SEQUENCE [LARGE SCALE GENOMIC DNA]</scope>
    <source>
        <strain evidence="3 4">FC18</strain>
    </source>
</reference>
<dbReference type="OrthoDB" id="289682at2"/>
<proteinExistence type="predicted"/>
<evidence type="ECO:0000256" key="1">
    <source>
        <dbReference type="SAM" id="SignalP"/>
    </source>
</evidence>
<keyword evidence="4" id="KW-1185">Reference proteome</keyword>
<organism evidence="3 4">
    <name type="scientific">Mariniblastus fucicola</name>
    <dbReference type="NCBI Taxonomy" id="980251"/>
    <lineage>
        <taxon>Bacteria</taxon>
        <taxon>Pseudomonadati</taxon>
        <taxon>Planctomycetota</taxon>
        <taxon>Planctomycetia</taxon>
        <taxon>Pirellulales</taxon>
        <taxon>Pirellulaceae</taxon>
        <taxon>Mariniblastus</taxon>
    </lineage>
</organism>
<dbReference type="NCBIfam" id="TIGR02595">
    <property type="entry name" value="PEP_CTERM"/>
    <property type="match status" value="1"/>
</dbReference>
<evidence type="ECO:0000313" key="3">
    <source>
        <dbReference type="EMBL" id="QEG20609.1"/>
    </source>
</evidence>
<evidence type="ECO:0000259" key="2">
    <source>
        <dbReference type="Pfam" id="PF07589"/>
    </source>
</evidence>
<protein>
    <recommendedName>
        <fullName evidence="2">Ice-binding protein C-terminal domain-containing protein</fullName>
    </recommendedName>
</protein>
<accession>A0A5B9P542</accession>
<dbReference type="EMBL" id="CP042912">
    <property type="protein sequence ID" value="QEG20609.1"/>
    <property type="molecule type" value="Genomic_DNA"/>
</dbReference>
<name>A0A5B9P542_9BACT</name>
<feature type="chain" id="PRO_5022980122" description="Ice-binding protein C-terminal domain-containing protein" evidence="1">
    <location>
        <begin position="23"/>
        <end position="245"/>
    </location>
</feature>